<dbReference type="OrthoDB" id="540873at2759"/>
<dbReference type="GO" id="GO:0019843">
    <property type="term" value="F:rRNA binding"/>
    <property type="evidence" value="ECO:0007669"/>
    <property type="project" value="InterPro"/>
</dbReference>
<dbReference type="GO" id="GO:0005762">
    <property type="term" value="C:mitochondrial large ribosomal subunit"/>
    <property type="evidence" value="ECO:0007669"/>
    <property type="project" value="TreeGrafter"/>
</dbReference>
<comment type="similarity">
    <text evidence="1">Belongs to the universal ribosomal protein uL6 family.</text>
</comment>
<gene>
    <name evidence="5" type="ORF">CNBG_2336</name>
</gene>
<dbReference type="Pfam" id="PF00347">
    <property type="entry name" value="Ribosomal_L6"/>
    <property type="match status" value="1"/>
</dbReference>
<dbReference type="GO" id="GO:0006412">
    <property type="term" value="P:translation"/>
    <property type="evidence" value="ECO:0007669"/>
    <property type="project" value="InterPro"/>
</dbReference>
<evidence type="ECO:0000256" key="1">
    <source>
        <dbReference type="ARBA" id="ARBA00009356"/>
    </source>
</evidence>
<dbReference type="GO" id="GO:0003735">
    <property type="term" value="F:structural constituent of ribosome"/>
    <property type="evidence" value="ECO:0007669"/>
    <property type="project" value="InterPro"/>
</dbReference>
<dbReference type="KEGG" id="cdeu:CNBG_2336"/>
<dbReference type="AlphaFoldDB" id="A0A095EGK9"/>
<reference evidence="5 6" key="1">
    <citation type="journal article" date="2011" name="MBio">
        <title>Genome variation in Cryptococcus gattii, an emerging pathogen of immunocompetent hosts.</title>
        <authorList>
            <person name="D'Souza C.A."/>
            <person name="Kronstad J.W."/>
            <person name="Taylor G."/>
            <person name="Warren R."/>
            <person name="Yuen M."/>
            <person name="Hu G."/>
            <person name="Jung W.H."/>
            <person name="Sham A."/>
            <person name="Kidd S.E."/>
            <person name="Tangen K."/>
            <person name="Lee N."/>
            <person name="Zeilmaker T."/>
            <person name="Sawkins J."/>
            <person name="McVicker G."/>
            <person name="Shah S."/>
            <person name="Gnerre S."/>
            <person name="Griggs A."/>
            <person name="Zeng Q."/>
            <person name="Bartlett K."/>
            <person name="Li W."/>
            <person name="Wang X."/>
            <person name="Heitman J."/>
            <person name="Stajich J.E."/>
            <person name="Fraser J.A."/>
            <person name="Meyer W."/>
            <person name="Carter D."/>
            <person name="Schein J."/>
            <person name="Krzywinski M."/>
            <person name="Kwon-Chung K.J."/>
            <person name="Varma A."/>
            <person name="Wang J."/>
            <person name="Brunham R."/>
            <person name="Fyfe M."/>
            <person name="Ouellette B.F."/>
            <person name="Siddiqui A."/>
            <person name="Marra M."/>
            <person name="Jones S."/>
            <person name="Holt R."/>
            <person name="Birren B.W."/>
            <person name="Galagan J.E."/>
            <person name="Cuomo C.A."/>
        </authorList>
    </citation>
    <scope>NUCLEOTIDE SEQUENCE [LARGE SCALE GENOMIC DNA]</scope>
    <source>
        <strain evidence="5 6">R265</strain>
    </source>
</reference>
<dbReference type="EMBL" id="CP025765">
    <property type="protein sequence ID" value="KGB76498.1"/>
    <property type="molecule type" value="Genomic_DNA"/>
</dbReference>
<evidence type="ECO:0000256" key="3">
    <source>
        <dbReference type="ARBA" id="ARBA00023274"/>
    </source>
</evidence>
<protein>
    <submittedName>
        <fullName evidence="5">50S small subunit ribosomal protein L6</fullName>
    </submittedName>
</protein>
<reference evidence="5 6" key="2">
    <citation type="journal article" date="2018" name="Proc. Natl. Acad. Sci.">
        <title>RNAi is a critical determinant of centromere evolution in closely related fungi.</title>
        <authorList>
            <person name="Yadav V."/>
            <person name="Sun S."/>
            <person name="Billmyre R.B."/>
            <person name="Thimmappa B.C."/>
            <person name="Shea T."/>
            <person name="Lintner R."/>
            <person name="Bakkeren G."/>
            <person name="Cuomo C.A."/>
            <person name="Heitman J."/>
            <person name="Sanyal K."/>
        </authorList>
    </citation>
    <scope>NUCLEOTIDE SEQUENCE [LARGE SCALE GENOMIC DNA]</scope>
    <source>
        <strain evidence="5 6">R265</strain>
    </source>
</reference>
<sequence length="237" mass="25411">MTARPVVSLSRQIHSSAARRSHVGKVPIPIPPSVALTLPASSIPPHVHPSSPEAHRVFTVSGPLGSTTLPISPSVILTPPTPSSSSLTVSVHDPAVKTQRSLWGLTRTLISNAITGVSAGFNLEVKLVGVGYRAAIEPIPQVFMDLAKQTSSLPTDALPRERLNIKLGFAHPVLIDIPPQIKVTVPEPTKIVLSGTDKQKLGQFAATIRQWRKPEPYRGKGIFVGGETIRLKEVKKK</sequence>
<dbReference type="InterPro" id="IPR000702">
    <property type="entry name" value="Ribosomal_uL6-like"/>
</dbReference>
<dbReference type="Proteomes" id="UP000029445">
    <property type="component" value="Chromosome 7"/>
</dbReference>
<dbReference type="FunFam" id="3.90.930.12:FF:000012">
    <property type="entry name" value="Large subunit ribosomal protein L6"/>
    <property type="match status" value="1"/>
</dbReference>
<dbReference type="OMA" id="RERHGLC"/>
<accession>A0A095EGK9</accession>
<feature type="domain" description="Large ribosomal subunit protein uL6 alpha-beta" evidence="4">
    <location>
        <begin position="162"/>
        <end position="222"/>
    </location>
</feature>
<dbReference type="InterPro" id="IPR020040">
    <property type="entry name" value="Ribosomal_uL6_a/b-dom"/>
</dbReference>
<dbReference type="GeneID" id="88178700"/>
<dbReference type="PANTHER" id="PTHR11655">
    <property type="entry name" value="60S/50S RIBOSOMAL PROTEIN L6/L9"/>
    <property type="match status" value="1"/>
</dbReference>
<proteinExistence type="inferred from homology"/>
<dbReference type="InterPro" id="IPR036789">
    <property type="entry name" value="Ribosomal_uL6-like_a/b-dom_sf"/>
</dbReference>
<dbReference type="PANTHER" id="PTHR11655:SF14">
    <property type="entry name" value="LARGE RIBOSOMAL SUBUNIT PROTEIN UL6M"/>
    <property type="match status" value="1"/>
</dbReference>
<dbReference type="RefSeq" id="XP_062882381.1">
    <property type="nucleotide sequence ID" value="XM_063026426.1"/>
</dbReference>
<name>A0A095EGK9_CRYD2</name>
<dbReference type="SUPFAM" id="SSF56053">
    <property type="entry name" value="Ribosomal protein L6"/>
    <property type="match status" value="2"/>
</dbReference>
<dbReference type="VEuPathDB" id="FungiDB:CNBG_2336"/>
<dbReference type="FunFam" id="3.90.930.12:FF:000011">
    <property type="entry name" value="Unplaced genomic scaffold supercont1.199, whole genome shotgun sequence"/>
    <property type="match status" value="1"/>
</dbReference>
<keyword evidence="3" id="KW-0687">Ribonucleoprotein</keyword>
<evidence type="ECO:0000256" key="2">
    <source>
        <dbReference type="ARBA" id="ARBA00022980"/>
    </source>
</evidence>
<evidence type="ECO:0000313" key="6">
    <source>
        <dbReference type="Proteomes" id="UP000029445"/>
    </source>
</evidence>
<evidence type="ECO:0000259" key="4">
    <source>
        <dbReference type="Pfam" id="PF00347"/>
    </source>
</evidence>
<keyword evidence="6" id="KW-1185">Reference proteome</keyword>
<evidence type="ECO:0000313" key="5">
    <source>
        <dbReference type="EMBL" id="KGB76498.1"/>
    </source>
</evidence>
<keyword evidence="2 5" id="KW-0689">Ribosomal protein</keyword>
<dbReference type="HOGENOM" id="CLU_065464_1_0_1"/>
<dbReference type="Gene3D" id="3.90.930.12">
    <property type="entry name" value="Ribosomal protein L6, alpha-beta domain"/>
    <property type="match status" value="2"/>
</dbReference>
<dbReference type="STRING" id="294750.A0A095EGK9"/>
<organism evidence="5 6">
    <name type="scientific">Cryptococcus deuterogattii (strain R265)</name>
    <name type="common">Cryptococcus gattii VGII (strain R265)</name>
    <dbReference type="NCBI Taxonomy" id="294750"/>
    <lineage>
        <taxon>Eukaryota</taxon>
        <taxon>Fungi</taxon>
        <taxon>Dikarya</taxon>
        <taxon>Basidiomycota</taxon>
        <taxon>Agaricomycotina</taxon>
        <taxon>Tremellomycetes</taxon>
        <taxon>Tremellales</taxon>
        <taxon>Cryptococcaceae</taxon>
        <taxon>Cryptococcus</taxon>
        <taxon>Cryptococcus gattii species complex</taxon>
    </lineage>
</organism>